<evidence type="ECO:0000256" key="1">
    <source>
        <dbReference type="SAM" id="MobiDB-lite"/>
    </source>
</evidence>
<keyword evidence="3" id="KW-1185">Reference proteome</keyword>
<feature type="compositionally biased region" description="Polar residues" evidence="1">
    <location>
        <begin position="16"/>
        <end position="26"/>
    </location>
</feature>
<dbReference type="Proteomes" id="UP001234989">
    <property type="component" value="Chromosome 2"/>
</dbReference>
<proteinExistence type="predicted"/>
<feature type="region of interest" description="Disordered" evidence="1">
    <location>
        <begin position="1"/>
        <end position="28"/>
    </location>
</feature>
<organism evidence="2 3">
    <name type="scientific">Solanum verrucosum</name>
    <dbReference type="NCBI Taxonomy" id="315347"/>
    <lineage>
        <taxon>Eukaryota</taxon>
        <taxon>Viridiplantae</taxon>
        <taxon>Streptophyta</taxon>
        <taxon>Embryophyta</taxon>
        <taxon>Tracheophyta</taxon>
        <taxon>Spermatophyta</taxon>
        <taxon>Magnoliopsida</taxon>
        <taxon>eudicotyledons</taxon>
        <taxon>Gunneridae</taxon>
        <taxon>Pentapetalae</taxon>
        <taxon>asterids</taxon>
        <taxon>lamiids</taxon>
        <taxon>Solanales</taxon>
        <taxon>Solanaceae</taxon>
        <taxon>Solanoideae</taxon>
        <taxon>Solaneae</taxon>
        <taxon>Solanum</taxon>
    </lineage>
</organism>
<evidence type="ECO:0000313" key="2">
    <source>
        <dbReference type="EMBL" id="WMV15393.1"/>
    </source>
</evidence>
<dbReference type="EMBL" id="CP133613">
    <property type="protein sequence ID" value="WMV15393.1"/>
    <property type="molecule type" value="Genomic_DNA"/>
</dbReference>
<name>A0AAF0Q2W8_SOLVR</name>
<protein>
    <submittedName>
        <fullName evidence="2">Uncharacterized protein</fullName>
    </submittedName>
</protein>
<accession>A0AAF0Q2W8</accession>
<gene>
    <name evidence="2" type="ORF">MTR67_008778</name>
</gene>
<dbReference type="AlphaFoldDB" id="A0AAF0Q2W8"/>
<reference evidence="2" key="1">
    <citation type="submission" date="2023-08" db="EMBL/GenBank/DDBJ databases">
        <title>A de novo genome assembly of Solanum verrucosum Schlechtendal, a Mexican diploid species geographically isolated from the other diploid A-genome species in potato relatives.</title>
        <authorList>
            <person name="Hosaka K."/>
        </authorList>
    </citation>
    <scope>NUCLEOTIDE SEQUENCE</scope>
    <source>
        <tissue evidence="2">Young leaves</tissue>
    </source>
</reference>
<evidence type="ECO:0000313" key="3">
    <source>
        <dbReference type="Proteomes" id="UP001234989"/>
    </source>
</evidence>
<sequence>MKTVEECKIQPHIRTPTASGASLSSEQKQRKFTESSAALIHHSRPDQHLWSFELLERSKLLRRLVLFQPRF</sequence>